<evidence type="ECO:0000313" key="2">
    <source>
        <dbReference type="EMBL" id="MQM21304.1"/>
    </source>
</evidence>
<accession>A0A843XNF9</accession>
<gene>
    <name evidence="2" type="ORF">Taro_054342</name>
</gene>
<dbReference type="EMBL" id="NMUH01010841">
    <property type="protein sequence ID" value="MQM21304.1"/>
    <property type="molecule type" value="Genomic_DNA"/>
</dbReference>
<evidence type="ECO:0000256" key="1">
    <source>
        <dbReference type="SAM" id="MobiDB-lite"/>
    </source>
</evidence>
<sequence>MPRLRRSLPLPHLRRSLPLPPLRHFLSLYFSADSSSSSPQGSSMASASSVVAPPTPSASSWGRDTSRRGPSRGVTERRLGDGQQWNVSLVRGYGVGPTIDIFYELYACCIKTVL</sequence>
<feature type="region of interest" description="Disordered" evidence="1">
    <location>
        <begin position="32"/>
        <end position="79"/>
    </location>
</feature>
<feature type="compositionally biased region" description="Low complexity" evidence="1">
    <location>
        <begin position="32"/>
        <end position="60"/>
    </location>
</feature>
<dbReference type="OrthoDB" id="1731907at2759"/>
<name>A0A843XNF9_COLES</name>
<keyword evidence="3" id="KW-1185">Reference proteome</keyword>
<dbReference type="AlphaFoldDB" id="A0A843XNF9"/>
<comment type="caution">
    <text evidence="2">The sequence shown here is derived from an EMBL/GenBank/DDBJ whole genome shotgun (WGS) entry which is preliminary data.</text>
</comment>
<proteinExistence type="predicted"/>
<dbReference type="Proteomes" id="UP000652761">
    <property type="component" value="Unassembled WGS sequence"/>
</dbReference>
<evidence type="ECO:0000313" key="3">
    <source>
        <dbReference type="Proteomes" id="UP000652761"/>
    </source>
</evidence>
<reference evidence="2" key="1">
    <citation type="submission" date="2017-07" db="EMBL/GenBank/DDBJ databases">
        <title>Taro Niue Genome Assembly and Annotation.</title>
        <authorList>
            <person name="Atibalentja N."/>
            <person name="Keating K."/>
            <person name="Fields C.J."/>
        </authorList>
    </citation>
    <scope>NUCLEOTIDE SEQUENCE</scope>
    <source>
        <strain evidence="2">Niue_2</strain>
        <tissue evidence="2">Leaf</tissue>
    </source>
</reference>
<protein>
    <submittedName>
        <fullName evidence="2">Uncharacterized protein</fullName>
    </submittedName>
</protein>
<organism evidence="2 3">
    <name type="scientific">Colocasia esculenta</name>
    <name type="common">Wild taro</name>
    <name type="synonym">Arum esculentum</name>
    <dbReference type="NCBI Taxonomy" id="4460"/>
    <lineage>
        <taxon>Eukaryota</taxon>
        <taxon>Viridiplantae</taxon>
        <taxon>Streptophyta</taxon>
        <taxon>Embryophyta</taxon>
        <taxon>Tracheophyta</taxon>
        <taxon>Spermatophyta</taxon>
        <taxon>Magnoliopsida</taxon>
        <taxon>Liliopsida</taxon>
        <taxon>Araceae</taxon>
        <taxon>Aroideae</taxon>
        <taxon>Colocasieae</taxon>
        <taxon>Colocasia</taxon>
    </lineage>
</organism>